<dbReference type="Gene3D" id="3.40.50.11460">
    <property type="match status" value="1"/>
</dbReference>
<dbReference type="InterPro" id="IPR015083">
    <property type="entry name" value="NorB/c/GfsB-D-like_docking"/>
</dbReference>
<dbReference type="InterPro" id="IPR014030">
    <property type="entry name" value="Ketoacyl_synth_N"/>
</dbReference>
<feature type="compositionally biased region" description="Basic and acidic residues" evidence="10">
    <location>
        <begin position="1202"/>
        <end position="1222"/>
    </location>
</feature>
<evidence type="ECO:0000259" key="11">
    <source>
        <dbReference type="PROSITE" id="PS50075"/>
    </source>
</evidence>
<comment type="cofactor">
    <cofactor evidence="1">
        <name>pantetheine 4'-phosphate</name>
        <dbReference type="ChEBI" id="CHEBI:47942"/>
    </cofactor>
</comment>
<feature type="region of interest" description="Disordered" evidence="10">
    <location>
        <begin position="460"/>
        <end position="491"/>
    </location>
</feature>
<dbReference type="InterPro" id="IPR006162">
    <property type="entry name" value="Ppantetheine_attach_site"/>
</dbReference>
<comment type="pathway">
    <text evidence="2">Antibiotic biosynthesis.</text>
</comment>
<evidence type="ECO:0000313" key="14">
    <source>
        <dbReference type="EMBL" id="BCL26237.1"/>
    </source>
</evidence>
<dbReference type="InterPro" id="IPR049900">
    <property type="entry name" value="PKS_mFAS_DH"/>
</dbReference>
<dbReference type="FunFam" id="1.10.1200.10:FF:000007">
    <property type="entry name" value="Probable polyketide synthase pks17"/>
    <property type="match status" value="2"/>
</dbReference>
<dbReference type="Proteomes" id="UP000516444">
    <property type="component" value="Chromosome"/>
</dbReference>
<dbReference type="Gene3D" id="3.40.47.10">
    <property type="match status" value="2"/>
</dbReference>
<dbReference type="SUPFAM" id="SSF50129">
    <property type="entry name" value="GroES-like"/>
    <property type="match status" value="1"/>
</dbReference>
<evidence type="ECO:0000256" key="5">
    <source>
        <dbReference type="ARBA" id="ARBA00022679"/>
    </source>
</evidence>
<dbReference type="Pfam" id="PF00550">
    <property type="entry name" value="PP-binding"/>
    <property type="match status" value="2"/>
</dbReference>
<evidence type="ECO:0000256" key="8">
    <source>
        <dbReference type="ARBA" id="ARBA00023315"/>
    </source>
</evidence>
<dbReference type="GO" id="GO:0004312">
    <property type="term" value="F:fatty acid synthase activity"/>
    <property type="evidence" value="ECO:0007669"/>
    <property type="project" value="TreeGrafter"/>
</dbReference>
<keyword evidence="15" id="KW-1185">Reference proteome</keyword>
<dbReference type="FunFam" id="3.40.47.10:FF:000019">
    <property type="entry name" value="Polyketide synthase type I"/>
    <property type="match status" value="2"/>
</dbReference>
<dbReference type="InterPro" id="IPR055123">
    <property type="entry name" value="SpnB-like_Rossmann"/>
</dbReference>
<feature type="domain" description="Carrier" evidence="11">
    <location>
        <begin position="3876"/>
        <end position="3951"/>
    </location>
</feature>
<dbReference type="Gene3D" id="3.40.50.720">
    <property type="entry name" value="NAD(P)-binding Rossmann-like Domain"/>
    <property type="match status" value="2"/>
</dbReference>
<dbReference type="GO" id="GO:0004315">
    <property type="term" value="F:3-oxoacyl-[acyl-carrier-protein] synthase activity"/>
    <property type="evidence" value="ECO:0007669"/>
    <property type="project" value="InterPro"/>
</dbReference>
<dbReference type="Gene3D" id="3.40.366.10">
    <property type="entry name" value="Malonyl-Coenzyme A Acyl Carrier Protein, domain 2"/>
    <property type="match status" value="2"/>
</dbReference>
<feature type="active site" description="Proton acceptor; for dehydratase activity" evidence="9">
    <location>
        <position position="2831"/>
    </location>
</feature>
<dbReference type="InterPro" id="IPR016036">
    <property type="entry name" value="Malonyl_transacylase_ACP-bd"/>
</dbReference>
<evidence type="ECO:0008006" key="16">
    <source>
        <dbReference type="Google" id="ProtNLM"/>
    </source>
</evidence>
<protein>
    <recommendedName>
        <fullName evidence="16">Type I polyketide synthase</fullName>
    </recommendedName>
</protein>
<evidence type="ECO:0000256" key="1">
    <source>
        <dbReference type="ARBA" id="ARBA00001957"/>
    </source>
</evidence>
<dbReference type="EMBL" id="AP023440">
    <property type="protein sequence ID" value="BCL26237.1"/>
    <property type="molecule type" value="Genomic_DNA"/>
</dbReference>
<dbReference type="InterPro" id="IPR020807">
    <property type="entry name" value="PKS_DH"/>
</dbReference>
<dbReference type="FunFam" id="3.90.180.10:FF:000032">
    <property type="entry name" value="Probable polyketide synthase pks1"/>
    <property type="match status" value="1"/>
</dbReference>
<dbReference type="GO" id="GO:0006633">
    <property type="term" value="P:fatty acid biosynthetic process"/>
    <property type="evidence" value="ECO:0007669"/>
    <property type="project" value="InterPro"/>
</dbReference>
<dbReference type="SUPFAM" id="SSF47336">
    <property type="entry name" value="ACP-like"/>
    <property type="match status" value="2"/>
</dbReference>
<feature type="compositionally biased region" description="Basic and acidic residues" evidence="10">
    <location>
        <begin position="465"/>
        <end position="474"/>
    </location>
</feature>
<dbReference type="SMART" id="SM00829">
    <property type="entry name" value="PKS_ER"/>
    <property type="match status" value="1"/>
</dbReference>
<dbReference type="PROSITE" id="PS52004">
    <property type="entry name" value="KS3_2"/>
    <property type="match status" value="2"/>
</dbReference>
<dbReference type="InterPro" id="IPR011032">
    <property type="entry name" value="GroES-like_sf"/>
</dbReference>
<dbReference type="KEGG" id="sgm:GCM10017557_10960"/>
<feature type="region of interest" description="C-terminal hotdog fold" evidence="9">
    <location>
        <begin position="2936"/>
        <end position="3076"/>
    </location>
</feature>
<dbReference type="SUPFAM" id="SSF53901">
    <property type="entry name" value="Thiolase-like"/>
    <property type="match status" value="2"/>
</dbReference>
<dbReference type="GO" id="GO:0033068">
    <property type="term" value="P:macrolide biosynthetic process"/>
    <property type="evidence" value="ECO:0007669"/>
    <property type="project" value="UniProtKB-ARBA"/>
</dbReference>
<dbReference type="FunFam" id="3.40.366.10:FF:000002">
    <property type="entry name" value="Probable polyketide synthase 2"/>
    <property type="match status" value="2"/>
</dbReference>
<dbReference type="Gene3D" id="3.90.180.10">
    <property type="entry name" value="Medium-chain alcohol dehydrogenases, catalytic domain"/>
    <property type="match status" value="1"/>
</dbReference>
<dbReference type="Pfam" id="PF16197">
    <property type="entry name" value="KAsynt_C_assoc"/>
    <property type="match status" value="2"/>
</dbReference>
<dbReference type="RefSeq" id="WP_190849553.1">
    <property type="nucleotide sequence ID" value="NZ_AP023440.1"/>
</dbReference>
<feature type="active site" description="Proton donor; for dehydratase activity" evidence="9">
    <location>
        <position position="2996"/>
    </location>
</feature>
<dbReference type="SUPFAM" id="SSF52151">
    <property type="entry name" value="FabD/lysophospholipase-like"/>
    <property type="match status" value="2"/>
</dbReference>
<feature type="region of interest" description="Disordered" evidence="10">
    <location>
        <begin position="1202"/>
        <end position="1235"/>
    </location>
</feature>
<evidence type="ECO:0000259" key="12">
    <source>
        <dbReference type="PROSITE" id="PS52004"/>
    </source>
</evidence>
<dbReference type="InterPro" id="IPR020841">
    <property type="entry name" value="PKS_Beta-ketoAc_synthase_dom"/>
</dbReference>
<dbReference type="SUPFAM" id="SSF55048">
    <property type="entry name" value="Probable ACP-binding domain of malonyl-CoA ACP transacylase"/>
    <property type="match status" value="2"/>
</dbReference>
<feature type="domain" description="PKS/mFAS DH" evidence="13">
    <location>
        <begin position="966"/>
        <end position="1295"/>
    </location>
</feature>
<dbReference type="InterPro" id="IPR049551">
    <property type="entry name" value="PKS_DH_C"/>
</dbReference>
<evidence type="ECO:0000256" key="3">
    <source>
        <dbReference type="ARBA" id="ARBA00022450"/>
    </source>
</evidence>
<feature type="region of interest" description="N-terminal hotdog fold" evidence="9">
    <location>
        <begin position="2799"/>
        <end position="2923"/>
    </location>
</feature>
<keyword evidence="3" id="KW-0596">Phosphopantetheine</keyword>
<dbReference type="InterPro" id="IPR014031">
    <property type="entry name" value="Ketoacyl_synth_C"/>
</dbReference>
<proteinExistence type="predicted"/>
<feature type="domain" description="Carrier" evidence="11">
    <location>
        <begin position="1795"/>
        <end position="1870"/>
    </location>
</feature>
<feature type="domain" description="Ketosynthase family 3 (KS3)" evidence="12">
    <location>
        <begin position="1897"/>
        <end position="2324"/>
    </location>
</feature>
<name>A0A7G1NXE2_9ACTN</name>
<dbReference type="InterPro" id="IPR057326">
    <property type="entry name" value="KR_dom"/>
</dbReference>
<dbReference type="InterPro" id="IPR001227">
    <property type="entry name" value="Ac_transferase_dom_sf"/>
</dbReference>
<dbReference type="InterPro" id="IPR036736">
    <property type="entry name" value="ACP-like_sf"/>
</dbReference>
<dbReference type="PROSITE" id="PS00012">
    <property type="entry name" value="PHOSPHOPANTETHEINE"/>
    <property type="match status" value="2"/>
</dbReference>
<dbReference type="PANTHER" id="PTHR43775">
    <property type="entry name" value="FATTY ACID SYNTHASE"/>
    <property type="match status" value="1"/>
</dbReference>
<feature type="domain" description="Ketosynthase family 3 (KS3)" evidence="12">
    <location>
        <begin position="33"/>
        <end position="457"/>
    </location>
</feature>
<dbReference type="GO" id="GO:0016491">
    <property type="term" value="F:oxidoreductase activity"/>
    <property type="evidence" value="ECO:0007669"/>
    <property type="project" value="InterPro"/>
</dbReference>
<dbReference type="SMART" id="SM00822">
    <property type="entry name" value="PKS_KR"/>
    <property type="match status" value="2"/>
</dbReference>
<dbReference type="InterPro" id="IPR036299">
    <property type="entry name" value="Polyketide_synth_docking_sf"/>
</dbReference>
<dbReference type="InterPro" id="IPR050091">
    <property type="entry name" value="PKS_NRPS_Biosynth_Enz"/>
</dbReference>
<dbReference type="CDD" id="cd00833">
    <property type="entry name" value="PKS"/>
    <property type="match status" value="2"/>
</dbReference>
<evidence type="ECO:0000256" key="6">
    <source>
        <dbReference type="ARBA" id="ARBA00023194"/>
    </source>
</evidence>
<dbReference type="SMART" id="SM00827">
    <property type="entry name" value="PKS_AT"/>
    <property type="match status" value="2"/>
</dbReference>
<sequence>MVSEEKLVDYLKRVSADLHATRRRLREAEERGQEPVAVVEMGCRYPGGVRTPEDLWDLVAEGGHALSPFPDNRGWDLERLFHPDPDHPGTSYAREGGFVHDADLFDPEFFGISPREALALDPQQRLLLECAWEALERAGIDPRSLAGSRTGVYAGAALPGFGTPHIDAAAEGYLVTGNAPSVLSGRLAYTFGLEGPAVTIDTACSSSLVAVHLAAHALRQRECDLALAGGVTVMTTPYVFTEFSRQRGLAADGRCKPFAAAADGTAFSEGAGLLVLERLTDARRNGHQVLAVIRGSAVNQDGASNGLTAPNGLSQQRVIRAALAGARLSPAEVDAVEAHGTGTRLGDPIEADALLATYGQERYGDRPLWLGSVKSNIGHTQGAAGAAGLIKMILALRHQTLPATLHADEPTPHADWESGAVRLLTEPVAWPRGERTRRAGVSSFGISGTNAHLILEEAPAADPAEAARDSEGPRHSAARPGSRPAGSTHGNRAELPWVLSARSAPALRAQAEALASHLATGHLATGHLTTGHLTTGVEASVADVGSALLRRSLFEHRAVVLGADREERAEALAALASGRSHPALTRAPGQARSGGTAFLFTGQGSQRPGMGARLHDTFDVFAEALDEICAHLDPLLEQPLREALFAPAGTAQAAALNRTGMTQAALFALEVALYRLVTSFGVTPSHLTGHSVGEIAAAHAAGVFSLPDACTLVAARGRLMQALPAGGAMLAVQAGEEDVLPLLAGREEHLSLAAVNGPTSVVVSGEATGAADLERILRGRGHKTKRLNVSHAFHSPLLEPMLDDFRRVARTLTFQAPTLPVVSNLTGALADAELLSDPEYWVRHIRRPVRFFDGLRTLDAQNVVRYLELGPDPVLATMVHDCLTPPAEPVTAAVLRSGHDDTRTLLTALATLHADGQPADFTGFFPADAARPAALPTYRFQRQRYWRSAPDASAPARAADLQETGHPLLPAVIRQADGGLLFAGRLSLRTHPWLADHAIGGSVPLPGTAFVELALLAGRYAHCDTVDDLTLEAPLLLDDTSTVSVQLALAAPDTDGRRTLTIHARVADNTDNTDNTNGTNGTDNADGTDDGSTSGSAYGWRRHATGVLAPGQGTEPPATDAAVWPPADATALDVDALYARLDEQGYGYGPAFRAVHAAWRCGDDLYADVRLTGEQRDDAEAFTLHPALLDAALHTVDELYRESGNDESGNDRGGNDGGRDGEGENAGGGEGDAPVRLPFSFTGIRHYATGPTRLRVRLSSRGDDQLRLTLTDTDGAAVAVVDTLRLRVIPADRWHSARPTTTPPLHHLDWQMLPLPAETPAAGTWAVLGADATDFTHAAHHRDLAALTSAVAEGEPVPDFVLAPFLTPFVTPFPAIDFGDPDDVPVRTRAHTHRALRLLSDWLTSDTLAASRLVILTGGAVSAHADDAPADLATAPLWGLARAAQTEQPDRILLLDVDHEAASRRALPAVLATATAHNETQVAVRAGTALVPRLAVARHRPDAAAPGLDPEGTVLITGGTGGLGRAVARHLATAHGVRHLLLAGRRGEDAEGVADLRGDLAAGGAEVRVAACDVTDPDALVGLLADIPATHPLTAVVHAAGVIDDSLITAMTPDRLDTVLAPKADAAWQLHRLTRELDLSAFVLFSSAASVLGSAGQANYAAANTFLDALAEHRRSQGLAATSLAWGLWESASGGMAARLGSTERARIHRTGVAGLTDEQALALFDTALTTPRPTVLATRFDRAVLRGQATARTLSPVLRGLVRASRPSAATAEETTPSSWSARLAALSAADRDRALSELIREQIATVLAHPSPRSIELGRAFQELGFDSLTALELRNRLATATGIRLPATLVFDYPNPEALAGHLRSHLPDGEQAGERAGQQAASVATARAAATDDDPVVIVGMACRYPGGVTSPEQLWQLVATGTDAIGPFPDDRGWDTASLFDPDPDRIGHSYTREGGFLYDAARFDAAFFGISPREAVAMDPQQRLLLETAWQAFEHAGIDPATLRGTPCGVITGIMYDDYGSRFLARKPDGFEGRIMTGSTPSVASGRVAYTFGLEGPAITVDTACSSSLVAMHLASQALRQGECDLALAGGVTVMATPNTFVEFSRQRGLAPDGRCKPFTATADGTGWGEGAGLVVLERLSDARRNGHQVLAVLGGSAVNQDGASNGMTAPNGPSQERVIRAALAGAGRSPEDVDVVEAHGTGTTLGDPIEAQALLATYGQGRPDDRPLWLGSVKSNIGHTQAAAGVAGVIKMVMALRHEQLPPTLHVDEPTPHVDWDSGGVRLLTELAPWARGERARRAGVSSFGISGTNAHVIVEEAPVEDRVAPAEVVAEPSGGVVPWVVSGRTGEALREQARRLGGFTTECTDASPMEVGWSLATSRSVFEHRAVVVGRDREALTAGLGALAGGGVSADVVSGVAGDIGPGPVLVFPGQGSQWVGMGTQLLDESPVFAARIAECEQALAPYVDWSLTEVLRGGGAELSRVEVVQPVLWAVMVSLAAVWADHGITPAAVIGHSQGEMAAACVAGALSLEDAARIVAVRADALRRLQGHGDMASLSTGAEQTAALIGDRPGVSIAAVNGPASTVISGPPKHVAAVVAEAEAQGLRARVIDVGYASHNPQIDQLRDELTERLHTIRPTTTDVAFYSTVTAERLDDTTALDTGYWVTNLRQQVRFADTVEALLADGYRLFIEASPHPVLSLAMEETIEQADMSATVVPTLRRDHGDTTQLTHAAAHAFTSGAPIDWRRWFPTEPTPRTVDLPTYAFQHQHYWLEAPAGLNGDAAGLGMASVGHPLLGACVELAETDSYLLTGRLSRKGPSWLAEHVVAGAVLVPGAALVEWVLRAADEVGCSTLEEVMLRAPMVLPESGGLQVQVAVDAADEQGRRDVRVYARPDQVGGAAWLCHATGVVSPEPAVEGTELSGQWPPAGAETVEVEDFYARAAEAGYAYGPPFQGLLGLWRHGTELLAEVALPEQAGPHDGFGIHPALLDAALHPLLLLDRPGDGQMWLPFAWNGVTLSAAQATRIRVRLTPQGEAAERHLKVVIADTAGAPVLGVDALTLRAADPRQMAGGADGLYTVEWTPLAAPRSEAAEGGEWTVLAGGVGLADVVVAGGGVPWAVLAPVEVADVDAGAGADGLLVVERVLSLVQEFLAVPELVESRLVVVTRGAVAAGGDGGGDVDVSAAAVWGLVRSAQLENPGRFVLLDTDGGELPETVLRRAVEDLDEPQLALRSGDVFVPRLTPARPPEELVPPVGTSAWRLGAAGTATLDGLAVVDAPEALAPLEPGQVRISVRAAGVNFRDVLIALGMYPDEGTFAGSEGAGHVTEVGPDVTHLSVGDRVMGLFEGAFAPLAVADARMVVPVPEGWSLQEAAAVPVVFLTAWYGLVDLGRLQAGESLLVHAGTGGVGMAATQIARHLGAEVYATASPAKHGVLDAMGIDAAHRASSRDLDFEGTLREATGGRGMDVVLNSLAGEFTDASLRLLAEDGRMVDMGKTDKRDPDQVAADHAGAWYRAFDLVPHAGPERIGEMLAELGELFASGALAPLPVRSWPLDRAREAFRFMSRAKHTGKLVLEVPAVLDPEGTVLITGGTGVLGAAVAEHLVREWGVRHLLLAGRRGPQAPGSSELVDRLGGLGADVAVVAADVSDPVSVAELVGRSDPAHPLTGIVHAAGVLEDAVVTAQTPEGLARVWAAKATAAANLHEATREMRLGMFVVFSSAAATLGSPGQANYAAANAYCDALMQHRRATGQTGLSIGWGLWQTASGMTGHLSETDLARMKRTGFTPLTTEGGLAHLDAALAHGRPYLVAVDLDARTVASQSAASRPVLLRAMATTAADRSVRRTAAQGTAASAGGLADQLAGLPPAGRHGLLLDVVRANAAGVLGHADHDAIRADTSFKELGFDSLTAVELRNRLSAATGLKLPAALVFDYPESAALADHLLERLSPDGAQAPPEDAVDPLLNELGRIESSLDALTLDDEVRGRVSRRLNALLAKLNGAAAGVADLDVLDAVSDEDMFEFIDRQL</sequence>
<dbReference type="SMART" id="SM00823">
    <property type="entry name" value="PKS_PP"/>
    <property type="match status" value="2"/>
</dbReference>
<dbReference type="Pfam" id="PF00109">
    <property type="entry name" value="ketoacyl-synt"/>
    <property type="match status" value="2"/>
</dbReference>
<dbReference type="InterPro" id="IPR020843">
    <property type="entry name" value="ER"/>
</dbReference>
<evidence type="ECO:0000313" key="15">
    <source>
        <dbReference type="Proteomes" id="UP000516444"/>
    </source>
</evidence>
<feature type="compositionally biased region" description="Low complexity" evidence="10">
    <location>
        <begin position="1067"/>
        <end position="1096"/>
    </location>
</feature>
<dbReference type="InterPro" id="IPR009081">
    <property type="entry name" value="PP-bd_ACP"/>
</dbReference>
<dbReference type="InterPro" id="IPR013968">
    <property type="entry name" value="PKS_KR"/>
</dbReference>
<organism evidence="14 15">
    <name type="scientific">Streptomyces aurantiacus</name>
    <dbReference type="NCBI Taxonomy" id="47760"/>
    <lineage>
        <taxon>Bacteria</taxon>
        <taxon>Bacillati</taxon>
        <taxon>Actinomycetota</taxon>
        <taxon>Actinomycetes</taxon>
        <taxon>Kitasatosporales</taxon>
        <taxon>Streptomycetaceae</taxon>
        <taxon>Streptomyces</taxon>
        <taxon>Streptomyces aurantiacus group</taxon>
    </lineage>
</organism>
<feature type="active site" description="Proton donor; for dehydratase activity" evidence="9">
    <location>
        <position position="1190"/>
    </location>
</feature>
<dbReference type="SMART" id="SM00825">
    <property type="entry name" value="PKS_KS"/>
    <property type="match status" value="2"/>
</dbReference>
<dbReference type="Gene3D" id="1.10.1200.10">
    <property type="entry name" value="ACP-like"/>
    <property type="match status" value="2"/>
</dbReference>
<dbReference type="Pfam" id="PF08240">
    <property type="entry name" value="ADH_N"/>
    <property type="match status" value="1"/>
</dbReference>
<evidence type="ECO:0000256" key="7">
    <source>
        <dbReference type="ARBA" id="ARBA00023268"/>
    </source>
</evidence>
<feature type="region of interest" description="Disordered" evidence="10">
    <location>
        <begin position="1064"/>
        <end position="1096"/>
    </location>
</feature>
<accession>A0A7G1NXE2</accession>
<evidence type="ECO:0000259" key="13">
    <source>
        <dbReference type="PROSITE" id="PS52019"/>
    </source>
</evidence>
<dbReference type="InterPro" id="IPR020806">
    <property type="entry name" value="PKS_PP-bd"/>
</dbReference>
<dbReference type="SUPFAM" id="SSF101173">
    <property type="entry name" value="Docking domain B of the erythromycin polyketide synthase (DEBS)"/>
    <property type="match status" value="1"/>
</dbReference>
<dbReference type="GO" id="GO:0031177">
    <property type="term" value="F:phosphopantetheine binding"/>
    <property type="evidence" value="ECO:0007669"/>
    <property type="project" value="InterPro"/>
</dbReference>
<dbReference type="PANTHER" id="PTHR43775:SF51">
    <property type="entry name" value="INACTIVE PHENOLPHTHIOCEROL SYNTHESIS POLYKETIDE SYNTHASE TYPE I PKS1-RELATED"/>
    <property type="match status" value="1"/>
</dbReference>
<evidence type="ECO:0000256" key="4">
    <source>
        <dbReference type="ARBA" id="ARBA00022553"/>
    </source>
</evidence>
<dbReference type="InterPro" id="IPR016035">
    <property type="entry name" value="Acyl_Trfase/lysoPLipase"/>
</dbReference>
<dbReference type="InterPro" id="IPR032821">
    <property type="entry name" value="PKS_assoc"/>
</dbReference>
<dbReference type="Pfam" id="PF08659">
    <property type="entry name" value="KR"/>
    <property type="match status" value="2"/>
</dbReference>
<keyword evidence="7" id="KW-0511">Multifunctional enzyme</keyword>
<evidence type="ECO:0000256" key="2">
    <source>
        <dbReference type="ARBA" id="ARBA00004792"/>
    </source>
</evidence>
<feature type="domain" description="PKS/mFAS DH" evidence="13">
    <location>
        <begin position="2799"/>
        <end position="3076"/>
    </location>
</feature>
<dbReference type="InterPro" id="IPR016039">
    <property type="entry name" value="Thiolase-like"/>
</dbReference>
<dbReference type="Pfam" id="PF14765">
    <property type="entry name" value="PS-DH"/>
    <property type="match status" value="2"/>
</dbReference>
<dbReference type="FunFam" id="3.40.50.720:FF:000209">
    <property type="entry name" value="Polyketide synthase Pks12"/>
    <property type="match status" value="1"/>
</dbReference>
<keyword evidence="5" id="KW-0808">Transferase</keyword>
<reference evidence="14 15" key="1">
    <citation type="journal article" date="2014" name="Int. J. Syst. Evol. Microbiol.">
        <title>Complete genome sequence of Corynebacterium casei LMG S-19264T (=DSM 44701T), isolated from a smear-ripened cheese.</title>
        <authorList>
            <consortium name="US DOE Joint Genome Institute (JGI-PGF)"/>
            <person name="Walter F."/>
            <person name="Albersmeier A."/>
            <person name="Kalinowski J."/>
            <person name="Ruckert C."/>
        </authorList>
    </citation>
    <scope>NUCLEOTIDE SEQUENCE [LARGE SCALE GENOMIC DNA]</scope>
    <source>
        <strain evidence="14 15">JCM 4677</strain>
    </source>
</reference>
<evidence type="ECO:0000256" key="9">
    <source>
        <dbReference type="PROSITE-ProRule" id="PRU01363"/>
    </source>
</evidence>
<feature type="active site" description="Proton acceptor; for dehydratase activity" evidence="9">
    <location>
        <position position="997"/>
    </location>
</feature>
<dbReference type="PROSITE" id="PS50075">
    <property type="entry name" value="CARRIER"/>
    <property type="match status" value="2"/>
</dbReference>
<dbReference type="InterPro" id="IPR014043">
    <property type="entry name" value="Acyl_transferase_dom"/>
</dbReference>
<dbReference type="InterPro" id="IPR049552">
    <property type="entry name" value="PKS_DH_N"/>
</dbReference>
<dbReference type="Pfam" id="PF21089">
    <property type="entry name" value="PKS_DH_N"/>
    <property type="match status" value="2"/>
</dbReference>
<dbReference type="Pfam" id="PF02801">
    <property type="entry name" value="Ketoacyl-synt_C"/>
    <property type="match status" value="2"/>
</dbReference>
<dbReference type="SMART" id="SM01294">
    <property type="entry name" value="PKS_PP_betabranch"/>
    <property type="match status" value="2"/>
</dbReference>
<keyword evidence="8" id="KW-0012">Acyltransferase</keyword>
<feature type="region of interest" description="C-terminal hotdog fold" evidence="9">
    <location>
        <begin position="1129"/>
        <end position="1295"/>
    </location>
</feature>
<dbReference type="Pfam" id="PF13602">
    <property type="entry name" value="ADH_zinc_N_2"/>
    <property type="match status" value="1"/>
</dbReference>
<feature type="region of interest" description="N-terminal hotdog fold" evidence="9">
    <location>
        <begin position="966"/>
        <end position="1115"/>
    </location>
</feature>
<dbReference type="Gene3D" id="3.30.70.3290">
    <property type="match status" value="2"/>
</dbReference>
<keyword evidence="4" id="KW-0597">Phosphoprotein</keyword>
<dbReference type="InterPro" id="IPR013154">
    <property type="entry name" value="ADH-like_N"/>
</dbReference>
<dbReference type="Gene3D" id="3.10.129.110">
    <property type="entry name" value="Polyketide synthase dehydratase"/>
    <property type="match status" value="2"/>
</dbReference>
<dbReference type="SUPFAM" id="SSF51735">
    <property type="entry name" value="NAD(P)-binding Rossmann-fold domains"/>
    <property type="match status" value="5"/>
</dbReference>
<dbReference type="SMART" id="SM00826">
    <property type="entry name" value="PKS_DH"/>
    <property type="match status" value="2"/>
</dbReference>
<gene>
    <name evidence="14" type="ORF">GCM10017557_10960</name>
</gene>
<dbReference type="InterPro" id="IPR042104">
    <property type="entry name" value="PKS_dehydratase_sf"/>
</dbReference>
<dbReference type="Pfam" id="PF00698">
    <property type="entry name" value="Acyl_transf_1"/>
    <property type="match status" value="2"/>
</dbReference>
<dbReference type="Pfam" id="PF22953">
    <property type="entry name" value="SpnB_Rossmann"/>
    <property type="match status" value="2"/>
</dbReference>
<dbReference type="PROSITE" id="PS00606">
    <property type="entry name" value="KS3_1"/>
    <property type="match status" value="2"/>
</dbReference>
<dbReference type="InterPro" id="IPR018201">
    <property type="entry name" value="Ketoacyl_synth_AS"/>
</dbReference>
<dbReference type="Pfam" id="PF08990">
    <property type="entry name" value="Docking"/>
    <property type="match status" value="1"/>
</dbReference>
<keyword evidence="6" id="KW-0045">Antibiotic biosynthesis</keyword>
<dbReference type="PROSITE" id="PS52019">
    <property type="entry name" value="PKS_MFAS_DH"/>
    <property type="match status" value="2"/>
</dbReference>
<evidence type="ECO:0000256" key="10">
    <source>
        <dbReference type="SAM" id="MobiDB-lite"/>
    </source>
</evidence>
<dbReference type="CDD" id="cd05195">
    <property type="entry name" value="enoyl_red"/>
    <property type="match status" value="1"/>
</dbReference>
<dbReference type="CDD" id="cd08956">
    <property type="entry name" value="KR_3_FAS_SDR_x"/>
    <property type="match status" value="2"/>
</dbReference>
<dbReference type="InterPro" id="IPR036291">
    <property type="entry name" value="NAD(P)-bd_dom_sf"/>
</dbReference>